<dbReference type="EMBL" id="NFLB01000008">
    <property type="protein sequence ID" value="OUQ04979.1"/>
    <property type="molecule type" value="Genomic_DNA"/>
</dbReference>
<dbReference type="AlphaFoldDB" id="A0A1Y4PZH3"/>
<protein>
    <submittedName>
        <fullName evidence="1">Uncharacterized protein</fullName>
    </submittedName>
</protein>
<name>A0A1Y4PZH3_9FIRM</name>
<dbReference type="InterPro" id="IPR027417">
    <property type="entry name" value="P-loop_NTPase"/>
</dbReference>
<sequence length="1063" mass="124799">MTELNFQEIMNFYPTNIDVFNNMKRDYKQLIPFVGAGLSAPWYTGWPNALKKIAEKVYDHNVKQNIINILENDSTKLLEVAQDLEENFGQNGLADHLLSIFSSSHIQNNSSQISKQSVWLLPFLFPDSPVVTTNFDRVLELVYEKQNKQFDTIILPGRQELHNQLIQGNRHGLFKIHGDIGNSMIEYSSIIFTERQYNENYQIGSQLVESLQRWFLGKMLLFLGCSLNIDRTMELLQRIIKLNSGVTHYAIIEYDGKKDIAKRVKELREQMGIRVIVYPKGKYEAVRIILEKLLEETNPISYQTLSYHFSSLPKNNESSFSYKANITDFFGRNNELIELTNFCNDNHAFLWWAVTGSGGCGKSRLVYEFTKKLENDSWQVYWPQTLNDNDLNNLNITNSKTIIVIDYVQAYAHIIGKWMENIAGKERVFPLRILLIERDGSNLNDCSWGNILQKEMCRPNYVMEFCWKNNFLQLVPLSDEDLLNIIKQYANWKNKKLNPPDNKKLLNTLKIIDPDLYRPLYALFISDAWSNGDKPEYWDRKQILQYVLNKENEYFQEKLYQITKRKPRLFNILQEIRVIATIKGNLTLESLKQDHIDIWNDLEKHINQINDLESIDDLFYQLGIYDYHTIFALRPDLVGEYFVLMYLKNNKKYNLLFINDWTSNYEILEFINRLIRDYFIDLEKLDNFWELFFDFNSNKQLMSTIYCIILVNITFFNSIYCKQALETLRITYHNTSIFEIAFTYARGLVNLSSHFPGESKNCTNELKLLADRYPDQIKIAIEYTKGLVNLSCDFPDKSRNCIDELKLLADKHPDQIEIAIAYAKGLFNLSSHFPDESRNCIDELKLLVDRFPDQIEIAIAYAKELFNLSLHFPDESKNCIDELKLLANRYPDQFEIAIKYAKGLFNLSLHFPDEGRNCIDELRFLVDRFPDQIDIAIEYTKGLVNLSYDFPDKSRNCIDELRFLVDRFPDQIDIAIAYAKGLVNLSLYFPDKNRNCIDELKLLTNRYPDQFEIAIKYAKGLFNLSLHFPGEFRNCIDELKYLVDKYPNNQEILNLYTDIKNLD</sequence>
<reference evidence="2" key="1">
    <citation type="submission" date="2017-04" db="EMBL/GenBank/DDBJ databases">
        <title>Function of individual gut microbiota members based on whole genome sequencing of pure cultures obtained from chicken caecum.</title>
        <authorList>
            <person name="Medvecky M."/>
            <person name="Cejkova D."/>
            <person name="Polansky O."/>
            <person name="Karasova D."/>
            <person name="Kubasova T."/>
            <person name="Cizek A."/>
            <person name="Rychlik I."/>
        </authorList>
    </citation>
    <scope>NUCLEOTIDE SEQUENCE [LARGE SCALE GENOMIC DNA]</scope>
    <source>
        <strain evidence="2">An149</strain>
    </source>
</reference>
<accession>A0A1Y4PZH3</accession>
<proteinExistence type="predicted"/>
<evidence type="ECO:0000313" key="2">
    <source>
        <dbReference type="Proteomes" id="UP000196258"/>
    </source>
</evidence>
<evidence type="ECO:0000313" key="1">
    <source>
        <dbReference type="EMBL" id="OUQ04979.1"/>
    </source>
</evidence>
<dbReference type="Proteomes" id="UP000196258">
    <property type="component" value="Unassembled WGS sequence"/>
</dbReference>
<dbReference type="SUPFAM" id="SSF52540">
    <property type="entry name" value="P-loop containing nucleoside triphosphate hydrolases"/>
    <property type="match status" value="1"/>
</dbReference>
<gene>
    <name evidence="1" type="ORF">B5E91_08210</name>
</gene>
<organism evidence="1 2">
    <name type="scientific">Thomasclavelia spiroformis</name>
    <dbReference type="NCBI Taxonomy" id="29348"/>
    <lineage>
        <taxon>Bacteria</taxon>
        <taxon>Bacillati</taxon>
        <taxon>Bacillota</taxon>
        <taxon>Erysipelotrichia</taxon>
        <taxon>Erysipelotrichales</taxon>
        <taxon>Coprobacillaceae</taxon>
        <taxon>Thomasclavelia</taxon>
    </lineage>
</organism>
<comment type="caution">
    <text evidence="1">The sequence shown here is derived from an EMBL/GenBank/DDBJ whole genome shotgun (WGS) entry which is preliminary data.</text>
</comment>
<dbReference type="RefSeq" id="WP_087256741.1">
    <property type="nucleotide sequence ID" value="NZ_CAMMFM010000041.1"/>
</dbReference>
<dbReference type="Pfam" id="PF13289">
    <property type="entry name" value="SIR2_2"/>
    <property type="match status" value="1"/>
</dbReference>